<evidence type="ECO:0000256" key="3">
    <source>
        <dbReference type="ARBA" id="ARBA00023277"/>
    </source>
</evidence>
<dbReference type="Gene3D" id="3.20.20.80">
    <property type="entry name" value="Glycosidases"/>
    <property type="match status" value="1"/>
</dbReference>
<protein>
    <submittedName>
        <fullName evidence="7">Endo-1,4-beta-xylanase 5-like</fullName>
    </submittedName>
</protein>
<dbReference type="RefSeq" id="XP_038973059.1">
    <property type="nucleotide sequence ID" value="XM_039117131.1"/>
</dbReference>
<dbReference type="Proteomes" id="UP000228380">
    <property type="component" value="Unplaced"/>
</dbReference>
<dbReference type="GeneID" id="103705342"/>
<evidence type="ECO:0000256" key="1">
    <source>
        <dbReference type="ARBA" id="ARBA00007495"/>
    </source>
</evidence>
<keyword evidence="3" id="KW-0119">Carbohydrate metabolism</keyword>
<keyword evidence="4" id="KW-0624">Polysaccharide degradation</keyword>
<dbReference type="SUPFAM" id="SSF51445">
    <property type="entry name" value="(Trans)glycosidases"/>
    <property type="match status" value="1"/>
</dbReference>
<dbReference type="PROSITE" id="PS51760">
    <property type="entry name" value="GH10_2"/>
    <property type="match status" value="1"/>
</dbReference>
<evidence type="ECO:0000256" key="4">
    <source>
        <dbReference type="ARBA" id="ARBA00023326"/>
    </source>
</evidence>
<dbReference type="Pfam" id="PF00331">
    <property type="entry name" value="Glyco_hydro_10"/>
    <property type="match status" value="1"/>
</dbReference>
<evidence type="ECO:0000259" key="5">
    <source>
        <dbReference type="PROSITE" id="PS51760"/>
    </source>
</evidence>
<dbReference type="InterPro" id="IPR044846">
    <property type="entry name" value="GH10"/>
</dbReference>
<dbReference type="AlphaFoldDB" id="A0A8B8ZNB5"/>
<accession>A0A8B8ZNB5</accession>
<evidence type="ECO:0000313" key="6">
    <source>
        <dbReference type="Proteomes" id="UP000228380"/>
    </source>
</evidence>
<dbReference type="PANTHER" id="PTHR31490:SF2">
    <property type="entry name" value="GLYCOSYL HYDROLASE FAMILY 10 PROTEIN"/>
    <property type="match status" value="1"/>
</dbReference>
<comment type="similarity">
    <text evidence="1">Belongs to the glycosyl hydrolase 10 (cellulase F) family.</text>
</comment>
<dbReference type="GO" id="GO:0000272">
    <property type="term" value="P:polysaccharide catabolic process"/>
    <property type="evidence" value="ECO:0007669"/>
    <property type="project" value="UniProtKB-KW"/>
</dbReference>
<feature type="domain" description="GH10" evidence="5">
    <location>
        <begin position="71"/>
        <end position="366"/>
    </location>
</feature>
<evidence type="ECO:0000313" key="7">
    <source>
        <dbReference type="RefSeq" id="XP_038973059.1"/>
    </source>
</evidence>
<dbReference type="InterPro" id="IPR001000">
    <property type="entry name" value="GH10_dom"/>
</dbReference>
<evidence type="ECO:0000256" key="2">
    <source>
        <dbReference type="ARBA" id="ARBA00022801"/>
    </source>
</evidence>
<dbReference type="KEGG" id="pda:103705342"/>
<sequence>MLKGGLTVNASGPAELHFESENTSVEIWVDSVSLQPFTKEEWRTHQTKSIEKARKKTVRFRAVDAQGTSLAGATVSLAQKRPGFPFGCAIPGSIVNNTQYQNWFASRFTVTVFENEMKWYSTERAPGQEDYSVPDAMVAFAKQHNITIRGHNVFWDDPKYQMDWVRALDYDQLWNASNRRINSVMSRYRGQLIAWDVVNEDLHFSSFEDRLGKNASNIFHQKAHSLGSNTLMFLNDYNTLEQPGDPTSTPGKYLEKLREVKSYPGNDYNMAIGLEGHFSAPNIPYMRSALDVLAGAKVPIWLTEVDVTQDPNHANYLEEILREAYSHPAVNGIVLWAGWHPESCNRMCLTDNNFNNHPTGDVVDKLIAEWRSGNVTGKTDADGFFETQLFHGEYEMSISDPTANSSSVQSLKVESGSPHGAVIRVQV</sequence>
<reference evidence="7" key="1">
    <citation type="submission" date="2025-08" db="UniProtKB">
        <authorList>
            <consortium name="RefSeq"/>
        </authorList>
    </citation>
    <scope>IDENTIFICATION</scope>
    <source>
        <tissue evidence="7">Young leaves</tissue>
    </source>
</reference>
<dbReference type="InterPro" id="IPR017853">
    <property type="entry name" value="GH"/>
</dbReference>
<gene>
    <name evidence="7" type="primary">LOC103705342</name>
</gene>
<dbReference type="PANTHER" id="PTHR31490">
    <property type="entry name" value="GLYCOSYL HYDROLASE"/>
    <property type="match status" value="1"/>
</dbReference>
<proteinExistence type="inferred from homology"/>
<organism evidence="6 7">
    <name type="scientific">Phoenix dactylifera</name>
    <name type="common">Date palm</name>
    <dbReference type="NCBI Taxonomy" id="42345"/>
    <lineage>
        <taxon>Eukaryota</taxon>
        <taxon>Viridiplantae</taxon>
        <taxon>Streptophyta</taxon>
        <taxon>Embryophyta</taxon>
        <taxon>Tracheophyta</taxon>
        <taxon>Spermatophyta</taxon>
        <taxon>Magnoliopsida</taxon>
        <taxon>Liliopsida</taxon>
        <taxon>Arecaceae</taxon>
        <taxon>Coryphoideae</taxon>
        <taxon>Phoeniceae</taxon>
        <taxon>Phoenix</taxon>
    </lineage>
</organism>
<dbReference type="SMART" id="SM00633">
    <property type="entry name" value="Glyco_10"/>
    <property type="match status" value="1"/>
</dbReference>
<keyword evidence="2" id="KW-0378">Hydrolase</keyword>
<dbReference type="OrthoDB" id="3055998at2759"/>
<keyword evidence="6" id="KW-1185">Reference proteome</keyword>
<dbReference type="GO" id="GO:0031176">
    <property type="term" value="F:endo-1,4-beta-xylanase activity"/>
    <property type="evidence" value="ECO:0007669"/>
    <property type="project" value="UniProtKB-ARBA"/>
</dbReference>
<name>A0A8B8ZNB5_PHODC</name>